<evidence type="ECO:0008006" key="3">
    <source>
        <dbReference type="Google" id="ProtNLM"/>
    </source>
</evidence>
<reference evidence="1 2" key="1">
    <citation type="submission" date="2021-03" db="EMBL/GenBank/DDBJ databases">
        <title>Antimicrobial resistance genes in bacteria isolated from Japanese honey, and their potential for conferring macrolide and lincosamide resistance in the American foulbrood pathogen Paenibacillus larvae.</title>
        <authorList>
            <person name="Okamoto M."/>
            <person name="Kumagai M."/>
            <person name="Kanamori H."/>
            <person name="Takamatsu D."/>
        </authorList>
    </citation>
    <scope>NUCLEOTIDE SEQUENCE [LARGE SCALE GENOMIC DNA]</scope>
    <source>
        <strain evidence="1 2">J1TS3</strain>
    </source>
</reference>
<comment type="caution">
    <text evidence="1">The sequence shown here is derived from an EMBL/GenBank/DDBJ whole genome shotgun (WGS) entry which is preliminary data.</text>
</comment>
<keyword evidence="2" id="KW-1185">Reference proteome</keyword>
<evidence type="ECO:0000313" key="2">
    <source>
        <dbReference type="Proteomes" id="UP000680279"/>
    </source>
</evidence>
<sequence length="86" mass="9756">MKVHIEKNLYLESDGIGFSIREYTGKNFTKDGKEIPKVHGNYSTVKSAINHGLIKMKVMESTATTLKELAEDLERIEKFIVSKLNV</sequence>
<proteinExistence type="predicted"/>
<name>A0ABQ4KA41_9BACI</name>
<accession>A0ABQ4KA41</accession>
<gene>
    <name evidence="1" type="ORF">J1TS3_37230</name>
</gene>
<organism evidence="1 2">
    <name type="scientific">Siminovitchia fordii</name>
    <dbReference type="NCBI Taxonomy" id="254759"/>
    <lineage>
        <taxon>Bacteria</taxon>
        <taxon>Bacillati</taxon>
        <taxon>Bacillota</taxon>
        <taxon>Bacilli</taxon>
        <taxon>Bacillales</taxon>
        <taxon>Bacillaceae</taxon>
        <taxon>Siminovitchia</taxon>
    </lineage>
</organism>
<dbReference type="Proteomes" id="UP000680279">
    <property type="component" value="Unassembled WGS sequence"/>
</dbReference>
<protein>
    <recommendedName>
        <fullName evidence="3">DUF5405 domain-containing protein</fullName>
    </recommendedName>
</protein>
<dbReference type="RefSeq" id="WP_212963707.1">
    <property type="nucleotide sequence ID" value="NZ_BOQT01000018.1"/>
</dbReference>
<dbReference type="EMBL" id="BOQT01000018">
    <property type="protein sequence ID" value="GIN22589.1"/>
    <property type="molecule type" value="Genomic_DNA"/>
</dbReference>
<evidence type="ECO:0000313" key="1">
    <source>
        <dbReference type="EMBL" id="GIN22589.1"/>
    </source>
</evidence>